<sequence>MIFKAFGRIGLNELKVQIAMRSNRVSSNGNKKPYINNIALKRSKIFENIIQDSIKKVVSNHKPNKMHELEIIIKNINMKITITFFSNMDNIRYTALRKKNVLIWQDKMVIWLQKESIKVNNRIWNVFFYVKVISDSVGTPSKRGNGTVKLIPASVPTHRRPLQAISAVTLTGVAVPFNLVTFDAILISWNN</sequence>
<accession>A0A6G0T9D8</accession>
<proteinExistence type="predicted"/>
<evidence type="ECO:0000313" key="2">
    <source>
        <dbReference type="Proteomes" id="UP000475862"/>
    </source>
</evidence>
<dbReference type="AlphaFoldDB" id="A0A6G0T9D8"/>
<comment type="caution">
    <text evidence="1">The sequence shown here is derived from an EMBL/GenBank/DDBJ whole genome shotgun (WGS) entry which is preliminary data.</text>
</comment>
<dbReference type="EMBL" id="VYZN01000053">
    <property type="protein sequence ID" value="KAE9527242.1"/>
    <property type="molecule type" value="Genomic_DNA"/>
</dbReference>
<evidence type="ECO:0000313" key="1">
    <source>
        <dbReference type="EMBL" id="KAE9527242.1"/>
    </source>
</evidence>
<keyword evidence="2" id="KW-1185">Reference proteome</keyword>
<protein>
    <submittedName>
        <fullName evidence="1">Uncharacterized protein</fullName>
    </submittedName>
</protein>
<reference evidence="1 2" key="1">
    <citation type="submission" date="2019-08" db="EMBL/GenBank/DDBJ databases">
        <title>The genome of the soybean aphid Biotype 1, its phylome, world population structure and adaptation to the North American continent.</title>
        <authorList>
            <person name="Giordano R."/>
            <person name="Donthu R.K."/>
            <person name="Hernandez A.G."/>
            <person name="Wright C.L."/>
            <person name="Zimin A.V."/>
        </authorList>
    </citation>
    <scope>NUCLEOTIDE SEQUENCE [LARGE SCALE GENOMIC DNA]</scope>
    <source>
        <tissue evidence="1">Whole aphids</tissue>
    </source>
</reference>
<organism evidence="1 2">
    <name type="scientific">Aphis glycines</name>
    <name type="common">Soybean aphid</name>
    <dbReference type="NCBI Taxonomy" id="307491"/>
    <lineage>
        <taxon>Eukaryota</taxon>
        <taxon>Metazoa</taxon>
        <taxon>Ecdysozoa</taxon>
        <taxon>Arthropoda</taxon>
        <taxon>Hexapoda</taxon>
        <taxon>Insecta</taxon>
        <taxon>Pterygota</taxon>
        <taxon>Neoptera</taxon>
        <taxon>Paraneoptera</taxon>
        <taxon>Hemiptera</taxon>
        <taxon>Sternorrhyncha</taxon>
        <taxon>Aphidomorpha</taxon>
        <taxon>Aphidoidea</taxon>
        <taxon>Aphididae</taxon>
        <taxon>Aphidini</taxon>
        <taxon>Aphis</taxon>
        <taxon>Aphis</taxon>
    </lineage>
</organism>
<gene>
    <name evidence="1" type="ORF">AGLY_012940</name>
</gene>
<name>A0A6G0T9D8_APHGL</name>
<dbReference type="Proteomes" id="UP000475862">
    <property type="component" value="Unassembled WGS sequence"/>
</dbReference>